<feature type="binding site" evidence="4">
    <location>
        <position position="265"/>
    </location>
    <ligand>
        <name>substrate</name>
    </ligand>
</feature>
<accession>A0A853BM58</accession>
<sequence length="389" mass="42254">MRITRITYGEAPIASRIANAVIDFSRMTVSIVAVHTDLVVDGEPVVGYGFHSNGRYAQSGILSTRVLPRVREAAPDRLLDPDTGVIDPVAVRAVAMENEKPGGHGDRAVAVGTLDMAMWDLAAKAEGVPLYRLLHRRFGTGPEPDPSVWVYAAGGYYHPEKPIEGLRDEIRGYLDLGYRDVKIKIGGAPLAEDLRRIEAVLDLLPPDSRLAVDANGRFDLPTALEYGRALGAYDLMWYEEPVDPLDYLGHAVLAEEYPGALATGENLFSAADVRNLRRHAGLRPGTDILQMDPSLSYGVAEYDSMLRDLAQAGWSPRQVCPHGGNQINLAMAAAFGFGGCESYPEVFQPFGGFADTTPVRDGRVPLPDAPGLGVELKPALHTLLREHLH</sequence>
<evidence type="ECO:0000313" key="8">
    <source>
        <dbReference type="EMBL" id="NYI95666.1"/>
    </source>
</evidence>
<evidence type="ECO:0000256" key="4">
    <source>
        <dbReference type="PIRSR" id="PIRSR634611-2"/>
    </source>
</evidence>
<comment type="caution">
    <text evidence="8">The sequence shown here is derived from an EMBL/GenBank/DDBJ whole genome shotgun (WGS) entry which is preliminary data.</text>
</comment>
<dbReference type="Gene3D" id="3.30.390.10">
    <property type="entry name" value="Enolase-like, N-terminal domain"/>
    <property type="match status" value="1"/>
</dbReference>
<evidence type="ECO:0000313" key="9">
    <source>
        <dbReference type="Proteomes" id="UP000575985"/>
    </source>
</evidence>
<dbReference type="RefSeq" id="WP_179767153.1">
    <property type="nucleotide sequence ID" value="NZ_JACCFO010000001.1"/>
</dbReference>
<feature type="active site" description="acceptor" evidence="3">
    <location>
        <position position="184"/>
    </location>
</feature>
<dbReference type="SFLD" id="SFLDG00179">
    <property type="entry name" value="mandelate_racemase"/>
    <property type="match status" value="1"/>
</dbReference>
<keyword evidence="1 5" id="KW-0479">Metal-binding</keyword>
<feature type="binding site" evidence="4">
    <location>
        <position position="322"/>
    </location>
    <ligand>
        <name>substrate</name>
    </ligand>
</feature>
<dbReference type="GO" id="GO:0047808">
    <property type="term" value="F:D(-)-tartrate dehydratase activity"/>
    <property type="evidence" value="ECO:0007669"/>
    <property type="project" value="InterPro"/>
</dbReference>
<feature type="binding site" evidence="4">
    <location>
        <position position="182"/>
    </location>
    <ligand>
        <name>substrate</name>
    </ligand>
</feature>
<dbReference type="InterPro" id="IPR036849">
    <property type="entry name" value="Enolase-like_C_sf"/>
</dbReference>
<dbReference type="SFLD" id="SFLDS00001">
    <property type="entry name" value="Enolase"/>
    <property type="match status" value="1"/>
</dbReference>
<feature type="binding site" evidence="5">
    <location>
        <position position="265"/>
    </location>
    <ligand>
        <name>Mg(2+)</name>
        <dbReference type="ChEBI" id="CHEBI:18420"/>
    </ligand>
</feature>
<dbReference type="GO" id="GO:0000287">
    <property type="term" value="F:magnesium ion binding"/>
    <property type="evidence" value="ECO:0007669"/>
    <property type="project" value="TreeGrafter"/>
</dbReference>
<dbReference type="Pfam" id="PF13378">
    <property type="entry name" value="MR_MLE_C"/>
    <property type="match status" value="1"/>
</dbReference>
<dbReference type="SUPFAM" id="SSF54826">
    <property type="entry name" value="Enolase N-terminal domain-like"/>
    <property type="match status" value="1"/>
</dbReference>
<feature type="site" description="Transition state stabilizer" evidence="6">
    <location>
        <position position="341"/>
    </location>
</feature>
<dbReference type="PANTHER" id="PTHR13794">
    <property type="entry name" value="ENOLASE SUPERFAMILY, MANDELATE RACEMASE"/>
    <property type="match status" value="1"/>
</dbReference>
<dbReference type="InterPro" id="IPR029017">
    <property type="entry name" value="Enolase-like_N"/>
</dbReference>
<dbReference type="PANTHER" id="PTHR13794:SF58">
    <property type="entry name" value="MITOCHONDRIAL ENOLASE SUPERFAMILY MEMBER 1"/>
    <property type="match status" value="1"/>
</dbReference>
<feature type="site" description="Transition state stabilizer" evidence="6">
    <location>
        <position position="182"/>
    </location>
</feature>
<dbReference type="SUPFAM" id="SSF51604">
    <property type="entry name" value="Enolase C-terminal domain-like"/>
    <property type="match status" value="1"/>
</dbReference>
<feature type="binding site" evidence="5">
    <location>
        <position position="213"/>
    </location>
    <ligand>
        <name>Mg(2+)</name>
        <dbReference type="ChEBI" id="CHEBI:18420"/>
    </ligand>
</feature>
<dbReference type="InterPro" id="IPR029065">
    <property type="entry name" value="Enolase_C-like"/>
</dbReference>
<gene>
    <name evidence="8" type="ORF">HNR12_001943</name>
</gene>
<dbReference type="Gene3D" id="3.20.20.120">
    <property type="entry name" value="Enolase-like C-terminal domain"/>
    <property type="match status" value="1"/>
</dbReference>
<dbReference type="InterPro" id="IPR046945">
    <property type="entry name" value="RHMD-like"/>
</dbReference>
<feature type="binding site" evidence="4">
    <location>
        <position position="53"/>
    </location>
    <ligand>
        <name>substrate</name>
    </ligand>
</feature>
<dbReference type="Proteomes" id="UP000575985">
    <property type="component" value="Unassembled WGS sequence"/>
</dbReference>
<evidence type="ECO:0000256" key="3">
    <source>
        <dbReference type="PIRSR" id="PIRSR634611-1"/>
    </source>
</evidence>
<dbReference type="InterPro" id="IPR013342">
    <property type="entry name" value="Mandelate_racemase_C"/>
</dbReference>
<feature type="binding site" evidence="4">
    <location>
        <position position="239"/>
    </location>
    <ligand>
        <name>substrate</name>
    </ligand>
</feature>
<reference evidence="8 9" key="1">
    <citation type="submission" date="2020-07" db="EMBL/GenBank/DDBJ databases">
        <title>Sequencing the genomes of 1000 actinobacteria strains.</title>
        <authorList>
            <person name="Klenk H.-P."/>
        </authorList>
    </citation>
    <scope>NUCLEOTIDE SEQUENCE [LARGE SCALE GENOMIC DNA]</scope>
    <source>
        <strain evidence="8 9">DSM 45927</strain>
    </source>
</reference>
<feature type="site" description="Increases basicity of active site His" evidence="6">
    <location>
        <position position="292"/>
    </location>
</feature>
<protein>
    <submittedName>
        <fullName evidence="8">L-alanine-DL-glutamate epimerase-like enolase superfamily enzyme</fullName>
    </submittedName>
</protein>
<evidence type="ECO:0000256" key="1">
    <source>
        <dbReference type="ARBA" id="ARBA00022723"/>
    </source>
</evidence>
<dbReference type="GO" id="GO:0016052">
    <property type="term" value="P:carbohydrate catabolic process"/>
    <property type="evidence" value="ECO:0007669"/>
    <property type="project" value="TreeGrafter"/>
</dbReference>
<dbReference type="SFLD" id="SFLDF00118">
    <property type="entry name" value="D-tartrate_dehydratase"/>
    <property type="match status" value="1"/>
</dbReference>
<feature type="binding site" evidence="5">
    <location>
        <position position="239"/>
    </location>
    <ligand>
        <name>Mg(2+)</name>
        <dbReference type="ChEBI" id="CHEBI:18420"/>
    </ligand>
</feature>
<evidence type="ECO:0000259" key="7">
    <source>
        <dbReference type="SMART" id="SM00922"/>
    </source>
</evidence>
<proteinExistence type="predicted"/>
<keyword evidence="2 5" id="KW-0460">Magnesium</keyword>
<feature type="domain" description="Mandelate racemase/muconate lactonizing enzyme C-terminal" evidence="7">
    <location>
        <begin position="163"/>
        <end position="260"/>
    </location>
</feature>
<dbReference type="EMBL" id="JACCFO010000001">
    <property type="protein sequence ID" value="NYI95666.1"/>
    <property type="molecule type" value="Genomic_DNA"/>
</dbReference>
<feature type="binding site" evidence="4">
    <location>
        <position position="156"/>
    </location>
    <ligand>
        <name>substrate</name>
    </ligand>
</feature>
<feature type="active site" description="Proton donor/acceptor" evidence="3">
    <location>
        <position position="322"/>
    </location>
</feature>
<dbReference type="AlphaFoldDB" id="A0A853BM58"/>
<name>A0A853BM58_9ACTN</name>
<evidence type="ECO:0000256" key="2">
    <source>
        <dbReference type="ARBA" id="ARBA00022842"/>
    </source>
</evidence>
<organism evidence="8 9">
    <name type="scientific">Streptomonospora nanhaiensis</name>
    <dbReference type="NCBI Taxonomy" id="1323731"/>
    <lineage>
        <taxon>Bacteria</taxon>
        <taxon>Bacillati</taxon>
        <taxon>Actinomycetota</taxon>
        <taxon>Actinomycetes</taxon>
        <taxon>Streptosporangiales</taxon>
        <taxon>Nocardiopsidaceae</taxon>
        <taxon>Streptomonospora</taxon>
    </lineage>
</organism>
<dbReference type="InterPro" id="IPR034611">
    <property type="entry name" value="D-tartrate_dehydratase"/>
</dbReference>
<evidence type="ECO:0000256" key="6">
    <source>
        <dbReference type="PIRSR" id="PIRSR634611-4"/>
    </source>
</evidence>
<feature type="binding site" evidence="4">
    <location>
        <position position="19"/>
    </location>
    <ligand>
        <name>substrate</name>
    </ligand>
</feature>
<feature type="site" description="Transition state stabilizer" evidence="6">
    <location>
        <position position="53"/>
    </location>
</feature>
<keyword evidence="9" id="KW-1185">Reference proteome</keyword>
<feature type="binding site" evidence="4">
    <location>
        <position position="100"/>
    </location>
    <ligand>
        <name>substrate</name>
    </ligand>
</feature>
<comment type="cofactor">
    <cofactor evidence="5">
        <name>Mg(2+)</name>
        <dbReference type="ChEBI" id="CHEBI:18420"/>
    </cofactor>
    <text evidence="5">Binds 1 Mg(2+) ion per subunit.</text>
</comment>
<dbReference type="SMART" id="SM00922">
    <property type="entry name" value="MR_MLE"/>
    <property type="match status" value="1"/>
</dbReference>
<evidence type="ECO:0000256" key="5">
    <source>
        <dbReference type="PIRSR" id="PIRSR634611-3"/>
    </source>
</evidence>